<sequence>MVLPKRIIRDIDAICRGILWSGTQHLKGVAAVAWSKVFQAKSEGVLGLKQVTEWNISAIFEYVWAIAKKEDNIKYQITQGYQRLIPVEVKEHWPSIVWIRFNYPKHSFILWMAMLNRLKTKDRIARYNTAIDTHCLFCNIEEE</sequence>
<evidence type="ECO:0000313" key="2">
    <source>
        <dbReference type="EnsemblPlants" id="cds.evm.model.03.798"/>
    </source>
</evidence>
<dbReference type="Proteomes" id="UP000596661">
    <property type="component" value="Chromosome 3"/>
</dbReference>
<proteinExistence type="predicted"/>
<dbReference type="EnsemblPlants" id="evm.model.03.798">
    <property type="protein sequence ID" value="cds.evm.model.03.798"/>
    <property type="gene ID" value="evm.TU.03.798"/>
</dbReference>
<feature type="domain" description="Reverse transcriptase zinc-binding" evidence="1">
    <location>
        <begin position="75"/>
        <end position="143"/>
    </location>
</feature>
<accession>A0A803PAH0</accession>
<organism evidence="2 3">
    <name type="scientific">Cannabis sativa</name>
    <name type="common">Hemp</name>
    <name type="synonym">Marijuana</name>
    <dbReference type="NCBI Taxonomy" id="3483"/>
    <lineage>
        <taxon>Eukaryota</taxon>
        <taxon>Viridiplantae</taxon>
        <taxon>Streptophyta</taxon>
        <taxon>Embryophyta</taxon>
        <taxon>Tracheophyta</taxon>
        <taxon>Spermatophyta</taxon>
        <taxon>Magnoliopsida</taxon>
        <taxon>eudicotyledons</taxon>
        <taxon>Gunneridae</taxon>
        <taxon>Pentapetalae</taxon>
        <taxon>rosids</taxon>
        <taxon>fabids</taxon>
        <taxon>Rosales</taxon>
        <taxon>Cannabaceae</taxon>
        <taxon>Cannabis</taxon>
    </lineage>
</organism>
<dbReference type="Gramene" id="evm.model.03.798">
    <property type="protein sequence ID" value="cds.evm.model.03.798"/>
    <property type="gene ID" value="evm.TU.03.798"/>
</dbReference>
<protein>
    <recommendedName>
        <fullName evidence="1">Reverse transcriptase zinc-binding domain-containing protein</fullName>
    </recommendedName>
</protein>
<keyword evidence="3" id="KW-1185">Reference proteome</keyword>
<evidence type="ECO:0000313" key="3">
    <source>
        <dbReference type="Proteomes" id="UP000596661"/>
    </source>
</evidence>
<dbReference type="PANTHER" id="PTHR33116">
    <property type="entry name" value="REVERSE TRANSCRIPTASE ZINC-BINDING DOMAIN-CONTAINING PROTEIN-RELATED-RELATED"/>
    <property type="match status" value="1"/>
</dbReference>
<dbReference type="AlphaFoldDB" id="A0A803PAH0"/>
<evidence type="ECO:0000259" key="1">
    <source>
        <dbReference type="Pfam" id="PF13966"/>
    </source>
</evidence>
<dbReference type="PANTHER" id="PTHR33116:SF84">
    <property type="entry name" value="RNA-DIRECTED DNA POLYMERASE"/>
    <property type="match status" value="1"/>
</dbReference>
<reference evidence="2" key="1">
    <citation type="submission" date="2018-11" db="EMBL/GenBank/DDBJ databases">
        <authorList>
            <person name="Grassa J C."/>
        </authorList>
    </citation>
    <scope>NUCLEOTIDE SEQUENCE [LARGE SCALE GENOMIC DNA]</scope>
</reference>
<dbReference type="EMBL" id="UZAU01000267">
    <property type="status" value="NOT_ANNOTATED_CDS"/>
    <property type="molecule type" value="Genomic_DNA"/>
</dbReference>
<dbReference type="InterPro" id="IPR026960">
    <property type="entry name" value="RVT-Znf"/>
</dbReference>
<dbReference type="Pfam" id="PF13966">
    <property type="entry name" value="zf-RVT"/>
    <property type="match status" value="1"/>
</dbReference>
<reference evidence="2" key="2">
    <citation type="submission" date="2021-03" db="UniProtKB">
        <authorList>
            <consortium name="EnsemblPlants"/>
        </authorList>
    </citation>
    <scope>IDENTIFICATION</scope>
</reference>
<name>A0A803PAH0_CANSA</name>